<accession>A0A645J001</accession>
<dbReference type="GO" id="GO:0005829">
    <property type="term" value="C:cytosol"/>
    <property type="evidence" value="ECO:0007669"/>
    <property type="project" value="TreeGrafter"/>
</dbReference>
<sequence length="83" mass="9661">MEDMKTHEDRFEIITDPDDFPKVKQALQEAGYEFVEADIEYLPSTEATPPEEDLGKLKKMIEVLENNDDVQKVYHNCSIDLEQ</sequence>
<dbReference type="Pfam" id="PF01709">
    <property type="entry name" value="Transcrip_reg"/>
    <property type="match status" value="1"/>
</dbReference>
<gene>
    <name evidence="2" type="ORF">SDC9_204180</name>
</gene>
<reference evidence="2" key="1">
    <citation type="submission" date="2019-08" db="EMBL/GenBank/DDBJ databases">
        <authorList>
            <person name="Kucharzyk K."/>
            <person name="Murdoch R.W."/>
            <person name="Higgins S."/>
            <person name="Loffler F."/>
        </authorList>
    </citation>
    <scope>NUCLEOTIDE SEQUENCE</scope>
</reference>
<dbReference type="PANTHER" id="PTHR12532">
    <property type="entry name" value="TRANSLATIONAL ACTIVATOR OF CYTOCHROME C OXIDASE 1"/>
    <property type="match status" value="1"/>
</dbReference>
<feature type="domain" description="TACO1/YebC-like second and third" evidence="1">
    <location>
        <begin position="2"/>
        <end position="76"/>
    </location>
</feature>
<name>A0A645J001_9ZZZZ</name>
<protein>
    <submittedName>
        <fullName evidence="2">Putative transcriptional regulatory protein</fullName>
    </submittedName>
</protein>
<dbReference type="AlphaFoldDB" id="A0A645J001"/>
<dbReference type="InterPro" id="IPR026564">
    <property type="entry name" value="Transcrip_reg_TACO1-like_dom3"/>
</dbReference>
<dbReference type="PANTHER" id="PTHR12532:SF6">
    <property type="entry name" value="TRANSCRIPTIONAL REGULATORY PROTEIN YEBC-RELATED"/>
    <property type="match status" value="1"/>
</dbReference>
<dbReference type="InterPro" id="IPR029072">
    <property type="entry name" value="YebC-like"/>
</dbReference>
<dbReference type="Gene3D" id="3.30.70.980">
    <property type="match status" value="2"/>
</dbReference>
<evidence type="ECO:0000259" key="1">
    <source>
        <dbReference type="Pfam" id="PF01709"/>
    </source>
</evidence>
<evidence type="ECO:0000313" key="2">
    <source>
        <dbReference type="EMBL" id="MPN56490.1"/>
    </source>
</evidence>
<dbReference type="SUPFAM" id="SSF75625">
    <property type="entry name" value="YebC-like"/>
    <property type="match status" value="1"/>
</dbReference>
<dbReference type="EMBL" id="VSSQ01126874">
    <property type="protein sequence ID" value="MPN56490.1"/>
    <property type="molecule type" value="Genomic_DNA"/>
</dbReference>
<proteinExistence type="predicted"/>
<organism evidence="2">
    <name type="scientific">bioreactor metagenome</name>
    <dbReference type="NCBI Taxonomy" id="1076179"/>
    <lineage>
        <taxon>unclassified sequences</taxon>
        <taxon>metagenomes</taxon>
        <taxon>ecological metagenomes</taxon>
    </lineage>
</organism>
<dbReference type="InterPro" id="IPR048300">
    <property type="entry name" value="TACO1_YebC-like_2nd/3rd_dom"/>
</dbReference>
<comment type="caution">
    <text evidence="2">The sequence shown here is derived from an EMBL/GenBank/DDBJ whole genome shotgun (WGS) entry which is preliminary data.</text>
</comment>
<dbReference type="InterPro" id="IPR002876">
    <property type="entry name" value="Transcrip_reg_TACO1-like"/>
</dbReference>